<organism evidence="2 3">
    <name type="scientific">Mycolicibacterium canariasense</name>
    <name type="common">Mycobacterium canariasense</name>
    <dbReference type="NCBI Taxonomy" id="228230"/>
    <lineage>
        <taxon>Bacteria</taxon>
        <taxon>Bacillati</taxon>
        <taxon>Actinomycetota</taxon>
        <taxon>Actinomycetes</taxon>
        <taxon>Mycobacteriales</taxon>
        <taxon>Mycobacteriaceae</taxon>
        <taxon>Mycolicibacterium</taxon>
    </lineage>
</organism>
<evidence type="ECO:0000259" key="1">
    <source>
        <dbReference type="Pfam" id="PF01266"/>
    </source>
</evidence>
<dbReference type="Gene3D" id="3.50.50.60">
    <property type="entry name" value="FAD/NAD(P)-binding domain"/>
    <property type="match status" value="1"/>
</dbReference>
<comment type="caution">
    <text evidence="2">The sequence shown here is derived from an EMBL/GenBank/DDBJ whole genome shotgun (WGS) entry which is preliminary data.</text>
</comment>
<dbReference type="STRING" id="228230.RMCC_3604"/>
<dbReference type="Pfam" id="PF01266">
    <property type="entry name" value="DAO"/>
    <property type="match status" value="1"/>
</dbReference>
<keyword evidence="3" id="KW-1185">Reference proteome</keyword>
<name>A0A100WEY1_MYCCR</name>
<dbReference type="InterPro" id="IPR036188">
    <property type="entry name" value="FAD/NAD-bd_sf"/>
</dbReference>
<sequence length="731" mass="80718">MTATKVSETPDQVLERFRLPDSSVFMVGMFDKGITVLSQQVRALNLAWALVESGEVPLDRAPGSDRDGPDPSRKHIAVVGGGFAGLTFAAGLLKKRVNANITVFERRDTVLPLQHGSDSRWLHPHIYDWPSRGSEAYSAALPVLNWTASRASDVVVQVLKEWAQVASTEQPAPESTTSDPPSIRVFCNTRHIQVANAGSTPAMTVEWIGEERKGSEPAVPAADRPTAVGNSESFDLVVLAVGFGLESGARVFYWRNETLAQPHLGQARSTYIVSGSGDGAMIDMFRLRISHFRQDRILAELFSDHEELLKRLRALHDTAPTGADFEQLRAVWEDPSLATSASDVLNRLRDRLRQDTTVLLRVRKPSFARLFVDKRVSFQNRLLAYLLYRCGAFTPVTAVREADLSRLAREHRVPEERIIIRHGTETEAGMTDVLEVSLREKVRQCFENSGRYLQDDVPAWSGGYFDMPGLTEAEEGTGRRATNQVKGTWRKEYLPSPTEAIATAFCSAVSAFIASATAPSRRLRVTLHRTLLSGDEVVLQQCCDYQGVEVSPERRAGRTFPSRNGTIGAAFSLGRVVRTKLGATKDALVADMAAMSLDEASQNMAIDVASVAAIPLLGPTDRQSGHSWDVIAVLYFDSYDEDAFVDDEMLDGVIRMCGFFLDSLPTVTHTIAGRIANTEFWGSARSRDDESQAIDTANWQALEQAAMDAPRTDSLRYVNFDFSEFTPVEQI</sequence>
<dbReference type="EMBL" id="BCSY01000056">
    <property type="protein sequence ID" value="GAS96638.1"/>
    <property type="molecule type" value="Genomic_DNA"/>
</dbReference>
<reference evidence="3" key="2">
    <citation type="submission" date="2016-02" db="EMBL/GenBank/DDBJ databases">
        <title>Draft genome sequence of five rapidly growing Mycobacterium species.</title>
        <authorList>
            <person name="Katahira K."/>
            <person name="Gotou Y."/>
            <person name="Iida K."/>
            <person name="Ogura Y."/>
            <person name="Hayashi T."/>
        </authorList>
    </citation>
    <scope>NUCLEOTIDE SEQUENCE [LARGE SCALE GENOMIC DNA]</scope>
    <source>
        <strain evidence="3">JCM15298</strain>
    </source>
</reference>
<dbReference type="RefSeq" id="WP_131805321.1">
    <property type="nucleotide sequence ID" value="NZ_BCSY01000056.1"/>
</dbReference>
<dbReference type="SUPFAM" id="SSF51905">
    <property type="entry name" value="FAD/NAD(P)-binding domain"/>
    <property type="match status" value="1"/>
</dbReference>
<proteinExistence type="predicted"/>
<dbReference type="AlphaFoldDB" id="A0A100WEY1"/>
<dbReference type="InterPro" id="IPR006076">
    <property type="entry name" value="FAD-dep_OxRdtase"/>
</dbReference>
<accession>A0A100WEY1</accession>
<reference evidence="3" key="1">
    <citation type="journal article" date="2016" name="Genome Announc.">
        <title>Draft Genome Sequences of Five Rapidly Growing Mycobacterium Species, M. thermoresistibile, M. fortuitum subsp. acetamidolyticum, M. canariasense, M. brisbanense, and M. novocastrense.</title>
        <authorList>
            <person name="Katahira K."/>
            <person name="Ogura Y."/>
            <person name="Gotoh Y."/>
            <person name="Hayashi T."/>
        </authorList>
    </citation>
    <scope>NUCLEOTIDE SEQUENCE [LARGE SCALE GENOMIC DNA]</scope>
    <source>
        <strain evidence="3">JCM15298</strain>
    </source>
</reference>
<dbReference type="Proteomes" id="UP000069443">
    <property type="component" value="Unassembled WGS sequence"/>
</dbReference>
<feature type="domain" description="FAD dependent oxidoreductase" evidence="1">
    <location>
        <begin position="76"/>
        <end position="168"/>
    </location>
</feature>
<dbReference type="OrthoDB" id="1494755at2"/>
<evidence type="ECO:0000313" key="3">
    <source>
        <dbReference type="Proteomes" id="UP000069443"/>
    </source>
</evidence>
<protein>
    <recommendedName>
        <fullName evidence="1">FAD dependent oxidoreductase domain-containing protein</fullName>
    </recommendedName>
</protein>
<evidence type="ECO:0000313" key="2">
    <source>
        <dbReference type="EMBL" id="GAS96638.1"/>
    </source>
</evidence>
<gene>
    <name evidence="2" type="ORF">RMCC_3604</name>
</gene>